<dbReference type="InterPro" id="IPR052374">
    <property type="entry name" value="SERAC1"/>
</dbReference>
<dbReference type="GO" id="GO:0005739">
    <property type="term" value="C:mitochondrion"/>
    <property type="evidence" value="ECO:0007669"/>
    <property type="project" value="UniProtKB-SubCell"/>
</dbReference>
<comment type="subcellular location">
    <subcellularLocation>
        <location evidence="2">Endoplasmic reticulum</location>
    </subcellularLocation>
    <subcellularLocation>
        <location evidence="3">Membrane</location>
    </subcellularLocation>
    <subcellularLocation>
        <location evidence="1">Mitochondrion</location>
    </subcellularLocation>
</comment>
<dbReference type="GO" id="GO:0016020">
    <property type="term" value="C:membrane"/>
    <property type="evidence" value="ECO:0007669"/>
    <property type="project" value="UniProtKB-SubCell"/>
</dbReference>
<feature type="coiled-coil region" evidence="8">
    <location>
        <begin position="372"/>
        <end position="399"/>
    </location>
</feature>
<sequence>MATRKNRGVFRAANISGDTSETEFESALLDRLTDNEKQTFTLHLTRAPACTDPGTQTAIFKFDPLALGPPSFLQKEDPSLLYEGRVILIDTDFFGLTQLFPVPTSEINIDVVALSGLNSHPYGSWTGSLIGGATVMWLQKFFSEDDDLKFCRTMTFGYNTKYHVKAKFWIEDHVKDLLTEINKARRTTAERRRPLVLMGHSFGGTVVAHTFVRASMEEIYADIYNSITCIFFFGVPFRGIRLDDVLSMLDDASAEELTNQGLGLVQGILYETQRPTLTTELFIQEVQKTKTHIYSFHETEMTRRVVKLADGSFGRQGDYILVVGKNSTQLGIPGLEELFPASNANHSTIVKFKSTQNPTYTTVRDRLTKTLQAEETLAAQRLEQDIVALRRELEDLHLSREQNRVIDELPYAKDASYNSRLWEHADRCLPDTRVDLLEQVMAWSQERRSGSGENVIFWLNGMAGTGKSTIARTVATELGEQLAASFFFSRGGGDLSHAGKFVTTVAIQLANRFKPLKRYVCEAIQNNRNIANESLRVQWNQLVLSPLSKLHGTSRSLVLVVDALDECDGENDIRLLLQLFADSSKFERAQIRFFITSRPETPIRLGFNSMAGILHFELVLHDISRPIIDHDISIFFKIQFKEIVESSGFTLTGWPDDETIASLVEKAGGLFIYAAIVCRFIKSELDQWSPDQLLQVFVSKNKLGGRQNELQSD</sequence>
<dbReference type="InterPro" id="IPR056884">
    <property type="entry name" value="NPHP3-like_N"/>
</dbReference>
<accession>A0AAV9W2G2</accession>
<dbReference type="InterPro" id="IPR029058">
    <property type="entry name" value="AB_hydrolase_fold"/>
</dbReference>
<keyword evidence="11" id="KW-1185">Reference proteome</keyword>
<evidence type="ECO:0000256" key="6">
    <source>
        <dbReference type="ARBA" id="ARBA00023128"/>
    </source>
</evidence>
<dbReference type="EMBL" id="JAVHJL010000007">
    <property type="protein sequence ID" value="KAK6499978.1"/>
    <property type="molecule type" value="Genomic_DNA"/>
</dbReference>
<dbReference type="Proteomes" id="UP001370758">
    <property type="component" value="Unassembled WGS sequence"/>
</dbReference>
<evidence type="ECO:0000259" key="9">
    <source>
        <dbReference type="Pfam" id="PF24883"/>
    </source>
</evidence>
<keyword evidence="8" id="KW-0175">Coiled coil</keyword>
<gene>
    <name evidence="10" type="ORF">TWF481_010335</name>
</gene>
<evidence type="ECO:0000313" key="11">
    <source>
        <dbReference type="Proteomes" id="UP001370758"/>
    </source>
</evidence>
<keyword evidence="5" id="KW-0256">Endoplasmic reticulum</keyword>
<evidence type="ECO:0000256" key="2">
    <source>
        <dbReference type="ARBA" id="ARBA00004240"/>
    </source>
</evidence>
<protein>
    <recommendedName>
        <fullName evidence="9">Nephrocystin 3-like N-terminal domain-containing protein</fullName>
    </recommendedName>
</protein>
<evidence type="ECO:0000256" key="8">
    <source>
        <dbReference type="SAM" id="Coils"/>
    </source>
</evidence>
<name>A0AAV9W2G2_9PEZI</name>
<keyword evidence="6" id="KW-0496">Mitochondrion</keyword>
<evidence type="ECO:0000256" key="5">
    <source>
        <dbReference type="ARBA" id="ARBA00022824"/>
    </source>
</evidence>
<dbReference type="SUPFAM" id="SSF53474">
    <property type="entry name" value="alpha/beta-Hydrolases"/>
    <property type="match status" value="1"/>
</dbReference>
<dbReference type="Gene3D" id="3.40.50.300">
    <property type="entry name" value="P-loop containing nucleotide triphosphate hydrolases"/>
    <property type="match status" value="1"/>
</dbReference>
<dbReference type="Pfam" id="PF24883">
    <property type="entry name" value="NPHP3_N"/>
    <property type="match status" value="1"/>
</dbReference>
<dbReference type="PANTHER" id="PTHR48182">
    <property type="entry name" value="PROTEIN SERAC1"/>
    <property type="match status" value="1"/>
</dbReference>
<dbReference type="InterPro" id="IPR027417">
    <property type="entry name" value="P-loop_NTPase"/>
</dbReference>
<dbReference type="GO" id="GO:0005783">
    <property type="term" value="C:endoplasmic reticulum"/>
    <property type="evidence" value="ECO:0007669"/>
    <property type="project" value="UniProtKB-SubCell"/>
</dbReference>
<dbReference type="PANTHER" id="PTHR48182:SF2">
    <property type="entry name" value="PROTEIN SERAC1"/>
    <property type="match status" value="1"/>
</dbReference>
<keyword evidence="7" id="KW-0472">Membrane</keyword>
<feature type="domain" description="Nephrocystin 3-like N-terminal" evidence="9">
    <location>
        <begin position="447"/>
        <end position="598"/>
    </location>
</feature>
<evidence type="ECO:0000256" key="3">
    <source>
        <dbReference type="ARBA" id="ARBA00004370"/>
    </source>
</evidence>
<organism evidence="10 11">
    <name type="scientific">Arthrobotrys musiformis</name>
    <dbReference type="NCBI Taxonomy" id="47236"/>
    <lineage>
        <taxon>Eukaryota</taxon>
        <taxon>Fungi</taxon>
        <taxon>Dikarya</taxon>
        <taxon>Ascomycota</taxon>
        <taxon>Pezizomycotina</taxon>
        <taxon>Orbiliomycetes</taxon>
        <taxon>Orbiliales</taxon>
        <taxon>Orbiliaceae</taxon>
        <taxon>Arthrobotrys</taxon>
    </lineage>
</organism>
<dbReference type="SUPFAM" id="SSF52540">
    <property type="entry name" value="P-loop containing nucleoside triphosphate hydrolases"/>
    <property type="match status" value="1"/>
</dbReference>
<keyword evidence="4" id="KW-0677">Repeat</keyword>
<evidence type="ECO:0000256" key="7">
    <source>
        <dbReference type="ARBA" id="ARBA00023136"/>
    </source>
</evidence>
<dbReference type="AlphaFoldDB" id="A0AAV9W2G2"/>
<evidence type="ECO:0000256" key="1">
    <source>
        <dbReference type="ARBA" id="ARBA00004173"/>
    </source>
</evidence>
<dbReference type="Gene3D" id="3.40.50.1820">
    <property type="entry name" value="alpha/beta hydrolase"/>
    <property type="match status" value="1"/>
</dbReference>
<reference evidence="10 11" key="1">
    <citation type="submission" date="2023-08" db="EMBL/GenBank/DDBJ databases">
        <authorList>
            <person name="Palmer J.M."/>
        </authorList>
    </citation>
    <scope>NUCLEOTIDE SEQUENCE [LARGE SCALE GENOMIC DNA]</scope>
    <source>
        <strain evidence="10 11">TWF481</strain>
    </source>
</reference>
<proteinExistence type="predicted"/>
<evidence type="ECO:0000256" key="4">
    <source>
        <dbReference type="ARBA" id="ARBA00022737"/>
    </source>
</evidence>
<evidence type="ECO:0000313" key="10">
    <source>
        <dbReference type="EMBL" id="KAK6499978.1"/>
    </source>
</evidence>
<comment type="caution">
    <text evidence="10">The sequence shown here is derived from an EMBL/GenBank/DDBJ whole genome shotgun (WGS) entry which is preliminary data.</text>
</comment>